<dbReference type="AlphaFoldDB" id="A0A819PBI2"/>
<evidence type="ECO:0000313" key="3">
    <source>
        <dbReference type="Proteomes" id="UP000663881"/>
    </source>
</evidence>
<proteinExistence type="predicted"/>
<dbReference type="EMBL" id="CAJNON010001751">
    <property type="protein sequence ID" value="CAF1483501.1"/>
    <property type="molecule type" value="Genomic_DNA"/>
</dbReference>
<dbReference type="EMBL" id="CAJOAY010003244">
    <property type="protein sequence ID" value="CAF4011217.1"/>
    <property type="molecule type" value="Genomic_DNA"/>
</dbReference>
<organism evidence="2 3">
    <name type="scientific">Adineta steineri</name>
    <dbReference type="NCBI Taxonomy" id="433720"/>
    <lineage>
        <taxon>Eukaryota</taxon>
        <taxon>Metazoa</taxon>
        <taxon>Spiralia</taxon>
        <taxon>Gnathifera</taxon>
        <taxon>Rotifera</taxon>
        <taxon>Eurotatoria</taxon>
        <taxon>Bdelloidea</taxon>
        <taxon>Adinetida</taxon>
        <taxon>Adinetidae</taxon>
        <taxon>Adineta</taxon>
    </lineage>
</organism>
<dbReference type="Proteomes" id="UP000663891">
    <property type="component" value="Unassembled WGS sequence"/>
</dbReference>
<evidence type="ECO:0000313" key="2">
    <source>
        <dbReference type="EMBL" id="CAF4011217.1"/>
    </source>
</evidence>
<reference evidence="2" key="1">
    <citation type="submission" date="2021-02" db="EMBL/GenBank/DDBJ databases">
        <authorList>
            <person name="Nowell W R."/>
        </authorList>
    </citation>
    <scope>NUCLEOTIDE SEQUENCE</scope>
</reference>
<gene>
    <name evidence="2" type="ORF">OKA104_LOCUS30381</name>
    <name evidence="1" type="ORF">VCS650_LOCUS41302</name>
</gene>
<evidence type="ECO:0000313" key="1">
    <source>
        <dbReference type="EMBL" id="CAF1483501.1"/>
    </source>
</evidence>
<dbReference type="Proteomes" id="UP000663881">
    <property type="component" value="Unassembled WGS sequence"/>
</dbReference>
<accession>A0A819PBI2</accession>
<protein>
    <submittedName>
        <fullName evidence="2">Uncharacterized protein</fullName>
    </submittedName>
</protein>
<name>A0A819PBI2_9BILA</name>
<comment type="caution">
    <text evidence="2">The sequence shown here is derived from an EMBL/GenBank/DDBJ whole genome shotgun (WGS) entry which is preliminary data.</text>
</comment>
<sequence>MTDERQLETFDARELATIAKLIKELQPDNSLAAFSNISDMIKKATGMLPANLIPIIQKLSDSYSNTTMLIKANFAHTADILSKFVVKGYRVMQRGMKNDDRKVLMNLEQELNTGIINKLDALVESSRSELTKIHGQLSAKAHGGRAVDLLKKRDCRVVQRIRCLEKTVENRANTDLTSRVIDARNKLAIYEAKNSSLKHKDPRAKEMYGKANEEFYLVDEEIKKIYKSIGTANINNLKVIDELCRAVLSGLDSILLAYGKIRYYLNAIDIDEDLLGSSILVALRFMNVADAYMETRRIHHIKQVLLGAENMYTQSTDKLEGTNETSTVTEENEATALSDITINETTTVIEEKQYMGYRIMDESDIVH</sequence>